<dbReference type="EMBL" id="JWZX01003407">
    <property type="protein sequence ID" value="KOO20863.1"/>
    <property type="molecule type" value="Genomic_DNA"/>
</dbReference>
<evidence type="ECO:0000313" key="2">
    <source>
        <dbReference type="EMBL" id="KOO20863.1"/>
    </source>
</evidence>
<dbReference type="Proteomes" id="UP000037460">
    <property type="component" value="Unassembled WGS sequence"/>
</dbReference>
<dbReference type="SUPFAM" id="SSF54695">
    <property type="entry name" value="POZ domain"/>
    <property type="match status" value="1"/>
</dbReference>
<dbReference type="Gene3D" id="3.30.710.10">
    <property type="entry name" value="Potassium Channel Kv1.1, Chain A"/>
    <property type="match status" value="1"/>
</dbReference>
<dbReference type="OrthoDB" id="2414723at2759"/>
<comment type="caution">
    <text evidence="2">The sequence shown here is derived from an EMBL/GenBank/DDBJ whole genome shotgun (WGS) entry which is preliminary data.</text>
</comment>
<evidence type="ECO:0000259" key="1">
    <source>
        <dbReference type="Pfam" id="PF02214"/>
    </source>
</evidence>
<protein>
    <submittedName>
        <fullName evidence="2">Btb poz domain-containing adapter for cul3-mediated degradation protein 3-like protein</fullName>
    </submittedName>
</protein>
<gene>
    <name evidence="2" type="ORF">Ctob_000117</name>
</gene>
<organism evidence="2 3">
    <name type="scientific">Chrysochromulina tobinii</name>
    <dbReference type="NCBI Taxonomy" id="1460289"/>
    <lineage>
        <taxon>Eukaryota</taxon>
        <taxon>Haptista</taxon>
        <taxon>Haptophyta</taxon>
        <taxon>Prymnesiophyceae</taxon>
        <taxon>Prymnesiales</taxon>
        <taxon>Chrysochromulinaceae</taxon>
        <taxon>Chrysochromulina</taxon>
    </lineage>
</organism>
<sequence length="209" mass="23340">MFSGREGIQVPLDDEGCVFIDRDGTHFRAILNFLRSGTLALPEDKTEERLLWIELRYYMLEAHVSDEVLIGDRAVPSGKLVEVTPVSTPPVLLPTKVLQVLPSMGAVTAYALAWEANRQTIAQCSAEAQRETGGMVELLPLANDASLSFPLAENSGKHNVDKQIRIKWFNPMLPLWRRVRELQQQGYVLSSVHCGPENTISFVVLNLNQ</sequence>
<feature type="domain" description="Potassium channel tetramerisation-type BTB" evidence="1">
    <location>
        <begin position="12"/>
        <end position="64"/>
    </location>
</feature>
<dbReference type="GO" id="GO:0051260">
    <property type="term" value="P:protein homooligomerization"/>
    <property type="evidence" value="ECO:0007669"/>
    <property type="project" value="InterPro"/>
</dbReference>
<dbReference type="PANTHER" id="PTHR14499:SF145">
    <property type="entry name" value="POTASSIUM CHANNEL REGULATORY PROTEIN-LIKE"/>
    <property type="match status" value="1"/>
</dbReference>
<dbReference type="AlphaFoldDB" id="A0A0M0J3N5"/>
<dbReference type="InterPro" id="IPR003131">
    <property type="entry name" value="T1-type_BTB"/>
</dbReference>
<dbReference type="PANTHER" id="PTHR14499">
    <property type="entry name" value="POTASSIUM CHANNEL TETRAMERIZATION DOMAIN-CONTAINING"/>
    <property type="match status" value="1"/>
</dbReference>
<dbReference type="InterPro" id="IPR011333">
    <property type="entry name" value="SKP1/BTB/POZ_sf"/>
</dbReference>
<proteinExistence type="predicted"/>
<name>A0A0M0J3N5_9EUKA</name>
<evidence type="ECO:0000313" key="3">
    <source>
        <dbReference type="Proteomes" id="UP000037460"/>
    </source>
</evidence>
<reference evidence="3" key="1">
    <citation type="journal article" date="2015" name="PLoS Genet.">
        <title>Genome Sequence and Transcriptome Analyses of Chrysochromulina tobin: Metabolic Tools for Enhanced Algal Fitness in the Prominent Order Prymnesiales (Haptophyceae).</title>
        <authorList>
            <person name="Hovde B.T."/>
            <person name="Deodato C.R."/>
            <person name="Hunsperger H.M."/>
            <person name="Ryken S.A."/>
            <person name="Yost W."/>
            <person name="Jha R.K."/>
            <person name="Patterson J."/>
            <person name="Monnat R.J. Jr."/>
            <person name="Barlow S.B."/>
            <person name="Starkenburg S.R."/>
            <person name="Cattolico R.A."/>
        </authorList>
    </citation>
    <scope>NUCLEOTIDE SEQUENCE</scope>
    <source>
        <strain evidence="3">CCMP291</strain>
    </source>
</reference>
<keyword evidence="3" id="KW-1185">Reference proteome</keyword>
<accession>A0A0M0J3N5</accession>
<dbReference type="Pfam" id="PF02214">
    <property type="entry name" value="BTB_2"/>
    <property type="match status" value="1"/>
</dbReference>